<comment type="similarity">
    <text evidence="2">Belongs to the class IV-like SAM-binding methyltransferase superfamily. RNA methyltransferase NEP1 family.</text>
</comment>
<proteinExistence type="inferred from homology"/>
<dbReference type="PANTHER" id="PTHR12636">
    <property type="entry name" value="NEP1/MRA1"/>
    <property type="match status" value="1"/>
</dbReference>
<dbReference type="CDD" id="cd18088">
    <property type="entry name" value="Nep1-like"/>
    <property type="match status" value="1"/>
</dbReference>
<evidence type="ECO:0000256" key="3">
    <source>
        <dbReference type="ARBA" id="ARBA00022517"/>
    </source>
</evidence>
<name>A0A2N5T1K9_9BASI</name>
<keyword evidence="3" id="KW-0690">Ribosome biogenesis</keyword>
<comment type="subcellular location">
    <subcellularLocation>
        <location evidence="1">Nucleus</location>
        <location evidence="1">Nucleolus</location>
    </subcellularLocation>
</comment>
<evidence type="ECO:0000256" key="9">
    <source>
        <dbReference type="ARBA" id="ARBA00022884"/>
    </source>
</evidence>
<evidence type="ECO:0000256" key="6">
    <source>
        <dbReference type="ARBA" id="ARBA00022679"/>
    </source>
</evidence>
<evidence type="ECO:0000256" key="11">
    <source>
        <dbReference type="SAM" id="MobiDB-lite"/>
    </source>
</evidence>
<dbReference type="Proteomes" id="UP000235388">
    <property type="component" value="Unassembled WGS sequence"/>
</dbReference>
<evidence type="ECO:0000256" key="2">
    <source>
        <dbReference type="ARBA" id="ARBA00008115"/>
    </source>
</evidence>
<feature type="compositionally biased region" description="Polar residues" evidence="11">
    <location>
        <begin position="72"/>
        <end position="87"/>
    </location>
</feature>
<feature type="compositionally biased region" description="Low complexity" evidence="11">
    <location>
        <begin position="112"/>
        <end position="123"/>
    </location>
</feature>
<keyword evidence="13" id="KW-1185">Reference proteome</keyword>
<keyword evidence="7" id="KW-0949">S-adenosyl-L-methionine</keyword>
<keyword evidence="6" id="KW-0808">Transferase</keyword>
<dbReference type="GO" id="GO:0019843">
    <property type="term" value="F:rRNA binding"/>
    <property type="evidence" value="ECO:0007669"/>
    <property type="project" value="UniProtKB-KW"/>
</dbReference>
<sequence>MDPSDSRCYMSVSPPAAGRVRRQARSGKGFVACPTGLKWGYQSELDVASPFWSCMHIFCQKFGDNQQTQSLRPLNQSKMMTTKQAQGKNGKRKREKDTEEATGEEGGAQKQLPSSLSNPLMLPIAPTANRHADPESSPKLIVVLSQATLENYAQTISQSSSSTSSGHASKSKKKQVKYTLLNCDDHQSILAKMGRDIASTRPDITHQCLLTLLDSPVNRAGRLQVYIQTAAGVLIEIHPSVRIPRTFKRFSGLMVQLLHQLSIKSTTGKEKLLKVIKNPISDHLPPNSHKITLSFDAPPVRLSEYMTKLPSDKHLVVFVGAMAHGADDFADHLVDEKIAISQYSLSASVACGKFCCAVEDHWGIL</sequence>
<evidence type="ECO:0000313" key="13">
    <source>
        <dbReference type="Proteomes" id="UP000235388"/>
    </source>
</evidence>
<keyword evidence="5" id="KW-0489">Methyltransferase</keyword>
<feature type="region of interest" description="Disordered" evidence="11">
    <location>
        <begin position="72"/>
        <end position="136"/>
    </location>
</feature>
<dbReference type="Pfam" id="PF03587">
    <property type="entry name" value="EMG1"/>
    <property type="match status" value="1"/>
</dbReference>
<dbReference type="SUPFAM" id="SSF75217">
    <property type="entry name" value="alpha/beta knot"/>
    <property type="match status" value="1"/>
</dbReference>
<gene>
    <name evidence="12" type="ORF">PCANC_09107</name>
</gene>
<keyword evidence="10" id="KW-0539">Nucleus</keyword>
<dbReference type="GO" id="GO:0070037">
    <property type="term" value="F:rRNA (pseudouridine) methyltransferase activity"/>
    <property type="evidence" value="ECO:0007669"/>
    <property type="project" value="InterPro"/>
</dbReference>
<dbReference type="OrthoDB" id="269804at2759"/>
<keyword evidence="9" id="KW-0694">RNA-binding</keyword>
<keyword evidence="4" id="KW-0698">rRNA processing</keyword>
<dbReference type="InterPro" id="IPR029026">
    <property type="entry name" value="tRNA_m1G_MTases_N"/>
</dbReference>
<accession>A0A2N5T1K9</accession>
<protein>
    <recommendedName>
        <fullName evidence="14">Ribosomal RNA small subunit methyltransferase NEP1</fullName>
    </recommendedName>
</protein>
<dbReference type="PANTHER" id="PTHR12636:SF5">
    <property type="entry name" value="RIBOSOMAL RNA SMALL SUBUNIT METHYLTRANSFERASE NEP1"/>
    <property type="match status" value="1"/>
</dbReference>
<evidence type="ECO:0000256" key="4">
    <source>
        <dbReference type="ARBA" id="ARBA00022552"/>
    </source>
</evidence>
<dbReference type="GO" id="GO:0032040">
    <property type="term" value="C:small-subunit processome"/>
    <property type="evidence" value="ECO:0007669"/>
    <property type="project" value="TreeGrafter"/>
</dbReference>
<evidence type="ECO:0000256" key="10">
    <source>
        <dbReference type="ARBA" id="ARBA00023242"/>
    </source>
</evidence>
<evidence type="ECO:0000256" key="5">
    <source>
        <dbReference type="ARBA" id="ARBA00022603"/>
    </source>
</evidence>
<dbReference type="STRING" id="200324.A0A2N5T1K9"/>
<dbReference type="EMBL" id="PGCJ01000814">
    <property type="protein sequence ID" value="PLW19355.1"/>
    <property type="molecule type" value="Genomic_DNA"/>
</dbReference>
<keyword evidence="8" id="KW-0699">rRNA-binding</keyword>
<evidence type="ECO:0000256" key="8">
    <source>
        <dbReference type="ARBA" id="ARBA00022730"/>
    </source>
</evidence>
<evidence type="ECO:0000256" key="7">
    <source>
        <dbReference type="ARBA" id="ARBA00022691"/>
    </source>
</evidence>
<dbReference type="AlphaFoldDB" id="A0A2N5T1K9"/>
<dbReference type="InterPro" id="IPR029028">
    <property type="entry name" value="Alpha/beta_knot_MTases"/>
</dbReference>
<organism evidence="12 13">
    <name type="scientific">Puccinia coronata f. sp. avenae</name>
    <dbReference type="NCBI Taxonomy" id="200324"/>
    <lineage>
        <taxon>Eukaryota</taxon>
        <taxon>Fungi</taxon>
        <taxon>Dikarya</taxon>
        <taxon>Basidiomycota</taxon>
        <taxon>Pucciniomycotina</taxon>
        <taxon>Pucciniomycetes</taxon>
        <taxon>Pucciniales</taxon>
        <taxon>Pucciniaceae</taxon>
        <taxon>Puccinia</taxon>
    </lineage>
</organism>
<reference evidence="12 13" key="1">
    <citation type="submission" date="2017-11" db="EMBL/GenBank/DDBJ databases">
        <title>De novo assembly and phasing of dikaryotic genomes from two isolates of Puccinia coronata f. sp. avenae, the causal agent of oat crown rust.</title>
        <authorList>
            <person name="Miller M.E."/>
            <person name="Zhang Y."/>
            <person name="Omidvar V."/>
            <person name="Sperschneider J."/>
            <person name="Schwessinger B."/>
            <person name="Raley C."/>
            <person name="Palmer J.M."/>
            <person name="Garnica D."/>
            <person name="Upadhyaya N."/>
            <person name="Rathjen J."/>
            <person name="Taylor J.M."/>
            <person name="Park R.F."/>
            <person name="Dodds P.N."/>
            <person name="Hirsch C.D."/>
            <person name="Kianian S.F."/>
            <person name="Figueroa M."/>
        </authorList>
    </citation>
    <scope>NUCLEOTIDE SEQUENCE [LARGE SCALE GENOMIC DNA]</scope>
    <source>
        <strain evidence="12">12NC29</strain>
    </source>
</reference>
<dbReference type="InterPro" id="IPR005304">
    <property type="entry name" value="Rbsml_bgen_MeTrfase_EMG1/NEP1"/>
</dbReference>
<evidence type="ECO:0000256" key="1">
    <source>
        <dbReference type="ARBA" id="ARBA00004604"/>
    </source>
</evidence>
<comment type="caution">
    <text evidence="12">The sequence shown here is derived from an EMBL/GenBank/DDBJ whole genome shotgun (WGS) entry which is preliminary data.</text>
</comment>
<dbReference type="Gene3D" id="3.40.1280.10">
    <property type="match status" value="1"/>
</dbReference>
<evidence type="ECO:0008006" key="14">
    <source>
        <dbReference type="Google" id="ProtNLM"/>
    </source>
</evidence>
<evidence type="ECO:0000313" key="12">
    <source>
        <dbReference type="EMBL" id="PLW19355.1"/>
    </source>
</evidence>
<dbReference type="FunFam" id="3.40.1280.10:FF:000003">
    <property type="entry name" value="Ribosomal RNA small subunit methyltransferase"/>
    <property type="match status" value="1"/>
</dbReference>
<dbReference type="GO" id="GO:0070475">
    <property type="term" value="P:rRNA base methylation"/>
    <property type="evidence" value="ECO:0007669"/>
    <property type="project" value="InterPro"/>
</dbReference>